<dbReference type="OrthoDB" id="342730at2759"/>
<sequence length="522" mass="57097">MKTAERRLAFTSYLDARIPRPLQSSFLGRNYTHVASEKEHMLSKPAKDVVTKAAPPPPTAKPKDKPDVPGIGGVCVNPLNNTLLVCDVQHACVRVLDAATLELQHTIGSKGGNPGKFLEPHCIAISVTGTIAVSDAKVNRIQIFSMQHALLSHFGRFGSDRGHFNQIMGVMFTPDGHIAVADAGNHRVVVVTTTGHILHMVGSAGDAPCQFQAPVALALNRRGDVFVCDRDNHRVQVFATRTMKFCTLWGNGSTMTSPTAIAMAQDADESSDVVVCGATHVFVFTQVGLLSHVLAIADTHGACVYNQQLYLTQSPNILHVCTPYRSIPVGPYLTKVPVVVFDAILACLTYTDAIALRQTSRFFHQTCKALRDAWQLHPFVPGGSATIRYGKVVDSSTGLVAVHDLYSKWGHGDDGLVLDSTFNCAVCAYFGPTFWFQHEAALRVVFGHYADGTRLLRRGFVEVVTVLEEIQAGFLQWHQCPAFLVSCVPPKRFGHAYPRLELLEQTQAYQLDKLVLKLKTMV</sequence>
<feature type="repeat" description="NHL" evidence="2">
    <location>
        <begin position="154"/>
        <end position="194"/>
    </location>
</feature>
<evidence type="ECO:0000256" key="3">
    <source>
        <dbReference type="SAM" id="MobiDB-lite"/>
    </source>
</evidence>
<feature type="region of interest" description="Disordered" evidence="3">
    <location>
        <begin position="40"/>
        <end position="68"/>
    </location>
</feature>
<evidence type="ECO:0000313" key="4">
    <source>
        <dbReference type="EMBL" id="KAF0699606.1"/>
    </source>
</evidence>
<feature type="repeat" description="NHL" evidence="2">
    <location>
        <begin position="201"/>
        <end position="241"/>
    </location>
</feature>
<dbReference type="PANTHER" id="PTHR24104">
    <property type="entry name" value="E3 UBIQUITIN-PROTEIN LIGASE NHLRC1-RELATED"/>
    <property type="match status" value="1"/>
</dbReference>
<evidence type="ECO:0000256" key="2">
    <source>
        <dbReference type="PROSITE-ProRule" id="PRU00504"/>
    </source>
</evidence>
<dbReference type="GO" id="GO:0061630">
    <property type="term" value="F:ubiquitin protein ligase activity"/>
    <property type="evidence" value="ECO:0007669"/>
    <property type="project" value="TreeGrafter"/>
</dbReference>
<dbReference type="PROSITE" id="PS51125">
    <property type="entry name" value="NHL"/>
    <property type="match status" value="3"/>
</dbReference>
<dbReference type="SUPFAM" id="SSF101898">
    <property type="entry name" value="NHL repeat"/>
    <property type="match status" value="1"/>
</dbReference>
<dbReference type="AlphaFoldDB" id="A0A485KPM0"/>
<evidence type="ECO:0000256" key="1">
    <source>
        <dbReference type="ARBA" id="ARBA00022737"/>
    </source>
</evidence>
<dbReference type="InterPro" id="IPR001258">
    <property type="entry name" value="NHL_repeat"/>
</dbReference>
<dbReference type="GO" id="GO:0043161">
    <property type="term" value="P:proteasome-mediated ubiquitin-dependent protein catabolic process"/>
    <property type="evidence" value="ECO:0007669"/>
    <property type="project" value="TreeGrafter"/>
</dbReference>
<keyword evidence="6" id="KW-1185">Reference proteome</keyword>
<dbReference type="Pfam" id="PF01436">
    <property type="entry name" value="NHL"/>
    <property type="match status" value="3"/>
</dbReference>
<feature type="repeat" description="NHL" evidence="2">
    <location>
        <begin position="104"/>
        <end position="147"/>
    </location>
</feature>
<protein>
    <submittedName>
        <fullName evidence="5">Aste57867_9857 protein</fullName>
    </submittedName>
</protein>
<dbReference type="Gene3D" id="2.120.10.30">
    <property type="entry name" value="TolB, C-terminal domain"/>
    <property type="match status" value="2"/>
</dbReference>
<dbReference type="InterPro" id="IPR050952">
    <property type="entry name" value="TRIM-NHL_E3_ligases"/>
</dbReference>
<organism evidence="5 6">
    <name type="scientific">Aphanomyces stellatus</name>
    <dbReference type="NCBI Taxonomy" id="120398"/>
    <lineage>
        <taxon>Eukaryota</taxon>
        <taxon>Sar</taxon>
        <taxon>Stramenopiles</taxon>
        <taxon>Oomycota</taxon>
        <taxon>Saprolegniomycetes</taxon>
        <taxon>Saprolegniales</taxon>
        <taxon>Verrucalvaceae</taxon>
        <taxon>Aphanomyces</taxon>
    </lineage>
</organism>
<name>A0A485KPM0_9STRA</name>
<dbReference type="EMBL" id="CAADRA010005188">
    <property type="protein sequence ID" value="VFT86736.1"/>
    <property type="molecule type" value="Genomic_DNA"/>
</dbReference>
<feature type="compositionally biased region" description="Basic and acidic residues" evidence="3">
    <location>
        <begin position="40"/>
        <end position="50"/>
    </location>
</feature>
<dbReference type="Proteomes" id="UP000332933">
    <property type="component" value="Unassembled WGS sequence"/>
</dbReference>
<dbReference type="EMBL" id="VJMH01005167">
    <property type="protein sequence ID" value="KAF0699606.1"/>
    <property type="molecule type" value="Genomic_DNA"/>
</dbReference>
<keyword evidence="1" id="KW-0677">Repeat</keyword>
<dbReference type="InterPro" id="IPR011042">
    <property type="entry name" value="6-blade_b-propeller_TolB-like"/>
</dbReference>
<dbReference type="CDD" id="cd05819">
    <property type="entry name" value="NHL"/>
    <property type="match status" value="1"/>
</dbReference>
<reference evidence="5 6" key="1">
    <citation type="submission" date="2019-03" db="EMBL/GenBank/DDBJ databases">
        <authorList>
            <person name="Gaulin E."/>
            <person name="Dumas B."/>
        </authorList>
    </citation>
    <scope>NUCLEOTIDE SEQUENCE [LARGE SCALE GENOMIC DNA]</scope>
    <source>
        <strain evidence="5">CBS 568.67</strain>
    </source>
</reference>
<evidence type="ECO:0000313" key="6">
    <source>
        <dbReference type="Proteomes" id="UP000332933"/>
    </source>
</evidence>
<evidence type="ECO:0000313" key="5">
    <source>
        <dbReference type="EMBL" id="VFT86736.1"/>
    </source>
</evidence>
<accession>A0A485KPM0</accession>
<gene>
    <name evidence="5" type="primary">Aste57867_9857</name>
    <name evidence="4" type="ORF">As57867_009818</name>
    <name evidence="5" type="ORF">ASTE57867_9857</name>
</gene>
<dbReference type="PANTHER" id="PTHR24104:SF47">
    <property type="entry name" value="E3 UBIQUITIN-PROTEIN LIGASE NHLRC1"/>
    <property type="match status" value="1"/>
</dbReference>
<proteinExistence type="predicted"/>
<reference evidence="4" key="2">
    <citation type="submission" date="2019-06" db="EMBL/GenBank/DDBJ databases">
        <title>Genomics analysis of Aphanomyces spp. identifies a new class of oomycete effector associated with host adaptation.</title>
        <authorList>
            <person name="Gaulin E."/>
        </authorList>
    </citation>
    <scope>NUCLEOTIDE SEQUENCE</scope>
    <source>
        <strain evidence="4">CBS 578.67</strain>
    </source>
</reference>
<dbReference type="GO" id="GO:0000209">
    <property type="term" value="P:protein polyubiquitination"/>
    <property type="evidence" value="ECO:0007669"/>
    <property type="project" value="TreeGrafter"/>
</dbReference>